<keyword evidence="1" id="KW-0315">Glutamine amidotransferase</keyword>
<dbReference type="InterPro" id="IPR044668">
    <property type="entry name" value="PuuD-like"/>
</dbReference>
<dbReference type="OrthoDB" id="9813383at2"/>
<dbReference type="InterPro" id="IPR029062">
    <property type="entry name" value="Class_I_gatase-like"/>
</dbReference>
<sequence length="233" mass="25672">MKPIIGISSNIKENHLSVPLENIYSVTKFGGVPLILPNVEEDAASTMAELLDGLLLTGGGDIDPTLFGEEPHPKLGNVIPERDVFELALIQKMLEINKPILGICRGAQIVNIAVGGDMYQDIYAQINHELLQHDQKAHRSHLSHFVQVKKGSLLEKIAQTDKFKVNSFHHQANRNVPNGFSISATASDGIIEAIESNTHKFVLCLQWHPESLIAKNDRVSENIFKAFIGASKK</sequence>
<dbReference type="CDD" id="cd01745">
    <property type="entry name" value="GATase1_2"/>
    <property type="match status" value="1"/>
</dbReference>
<dbReference type="AlphaFoldDB" id="A0A2W7PIX0"/>
<dbReference type="Proteomes" id="UP000248646">
    <property type="component" value="Unassembled WGS sequence"/>
</dbReference>
<dbReference type="PANTHER" id="PTHR43235:SF1">
    <property type="entry name" value="GLUTAMINE AMIDOTRANSFERASE PB2B2.05-RELATED"/>
    <property type="match status" value="1"/>
</dbReference>
<dbReference type="GO" id="GO:0005829">
    <property type="term" value="C:cytosol"/>
    <property type="evidence" value="ECO:0007669"/>
    <property type="project" value="TreeGrafter"/>
</dbReference>
<dbReference type="Pfam" id="PF07722">
    <property type="entry name" value="Peptidase_C26"/>
    <property type="match status" value="1"/>
</dbReference>
<dbReference type="GO" id="GO:0006598">
    <property type="term" value="P:polyamine catabolic process"/>
    <property type="evidence" value="ECO:0007669"/>
    <property type="project" value="TreeGrafter"/>
</dbReference>
<keyword evidence="2" id="KW-1185">Reference proteome</keyword>
<dbReference type="GO" id="GO:0033969">
    <property type="term" value="F:gamma-glutamyl-gamma-aminobutyrate hydrolase activity"/>
    <property type="evidence" value="ECO:0007669"/>
    <property type="project" value="TreeGrafter"/>
</dbReference>
<dbReference type="PROSITE" id="PS51273">
    <property type="entry name" value="GATASE_TYPE_1"/>
    <property type="match status" value="1"/>
</dbReference>
<dbReference type="EMBL" id="QKZI01000001">
    <property type="protein sequence ID" value="PZX08316.1"/>
    <property type="molecule type" value="Genomic_DNA"/>
</dbReference>
<organism evidence="1 2">
    <name type="scientific">Psychrobacillus insolitus</name>
    <dbReference type="NCBI Taxonomy" id="1461"/>
    <lineage>
        <taxon>Bacteria</taxon>
        <taxon>Bacillati</taxon>
        <taxon>Bacillota</taxon>
        <taxon>Bacilli</taxon>
        <taxon>Bacillales</taxon>
        <taxon>Bacillaceae</taxon>
        <taxon>Psychrobacillus</taxon>
    </lineage>
</organism>
<gene>
    <name evidence="1" type="ORF">C7437_1011440</name>
</gene>
<accession>A0A2W7PIX0</accession>
<dbReference type="SUPFAM" id="SSF52317">
    <property type="entry name" value="Class I glutamine amidotransferase-like"/>
    <property type="match status" value="1"/>
</dbReference>
<dbReference type="InterPro" id="IPR011697">
    <property type="entry name" value="Peptidase_C26"/>
</dbReference>
<proteinExistence type="predicted"/>
<reference evidence="1 2" key="1">
    <citation type="submission" date="2018-06" db="EMBL/GenBank/DDBJ databases">
        <title>Genomic Encyclopedia of Type Strains, Phase IV (KMG-IV): sequencing the most valuable type-strain genomes for metagenomic binning, comparative biology and taxonomic classification.</title>
        <authorList>
            <person name="Goeker M."/>
        </authorList>
    </citation>
    <scope>NUCLEOTIDE SEQUENCE [LARGE SCALE GENOMIC DNA]</scope>
    <source>
        <strain evidence="1 2">DSM 5</strain>
    </source>
</reference>
<dbReference type="GO" id="GO:0016740">
    <property type="term" value="F:transferase activity"/>
    <property type="evidence" value="ECO:0007669"/>
    <property type="project" value="UniProtKB-KW"/>
</dbReference>
<comment type="caution">
    <text evidence="1">The sequence shown here is derived from an EMBL/GenBank/DDBJ whole genome shotgun (WGS) entry which is preliminary data.</text>
</comment>
<evidence type="ECO:0000313" key="2">
    <source>
        <dbReference type="Proteomes" id="UP000248646"/>
    </source>
</evidence>
<keyword evidence="1" id="KW-0808">Transferase</keyword>
<evidence type="ECO:0000313" key="1">
    <source>
        <dbReference type="EMBL" id="PZX08316.1"/>
    </source>
</evidence>
<dbReference type="RefSeq" id="WP_111438899.1">
    <property type="nucleotide sequence ID" value="NZ_QKZI01000001.1"/>
</dbReference>
<name>A0A2W7PIX0_9BACI</name>
<dbReference type="PANTHER" id="PTHR43235">
    <property type="entry name" value="GLUTAMINE AMIDOTRANSFERASE PB2B2.05-RELATED"/>
    <property type="match status" value="1"/>
</dbReference>
<dbReference type="Gene3D" id="3.40.50.880">
    <property type="match status" value="1"/>
</dbReference>
<protein>
    <submittedName>
        <fullName evidence="1">Putative glutamine amidotransferase</fullName>
    </submittedName>
</protein>